<dbReference type="InterPro" id="IPR011990">
    <property type="entry name" value="TPR-like_helical_dom_sf"/>
</dbReference>
<evidence type="ECO:0000259" key="1">
    <source>
        <dbReference type="PROSITE" id="PS50943"/>
    </source>
</evidence>
<evidence type="ECO:0000313" key="6">
    <source>
        <dbReference type="Proteomes" id="UP000275747"/>
    </source>
</evidence>
<feature type="domain" description="HTH cro/C1-type" evidence="1">
    <location>
        <begin position="3"/>
        <end position="55"/>
    </location>
</feature>
<dbReference type="SUPFAM" id="SSF47413">
    <property type="entry name" value="lambda repressor-like DNA-binding domains"/>
    <property type="match status" value="1"/>
</dbReference>
<dbReference type="PROSITE" id="PS50943">
    <property type="entry name" value="HTH_CROC1"/>
    <property type="match status" value="1"/>
</dbReference>
<dbReference type="Proteomes" id="UP000194885">
    <property type="component" value="Unassembled WGS sequence"/>
</dbReference>
<dbReference type="InterPro" id="IPR010982">
    <property type="entry name" value="Lambda_DNA-bd_dom_sf"/>
</dbReference>
<dbReference type="Proteomes" id="UP000448762">
    <property type="component" value="Unassembled WGS sequence"/>
</dbReference>
<dbReference type="Gene3D" id="1.25.40.10">
    <property type="entry name" value="Tetratricopeptide repeat domain"/>
    <property type="match status" value="1"/>
</dbReference>
<dbReference type="PANTHER" id="PTHR37038:SF13">
    <property type="entry name" value="HTH CRO_C1-TYPE DOMAIN-CONTAINING PROTEIN"/>
    <property type="match status" value="1"/>
</dbReference>
<reference evidence="2 6" key="3">
    <citation type="submission" date="2018-10" db="EMBL/GenBank/DDBJ databases">
        <title>Escaping from acidified nitrite in gastric host defense: Transcriptomic basis for resistance to free nitrous acid in Enterococcus faecalis.</title>
        <authorList>
            <person name="Yu Z."/>
            <person name="Shi D."/>
            <person name="Liu W."/>
            <person name="Meng F."/>
        </authorList>
    </citation>
    <scope>NUCLEOTIDE SEQUENCE [LARGE SCALE GENOMIC DNA]</scope>
    <source>
        <strain evidence="2 6">JE1</strain>
    </source>
</reference>
<reference evidence="3 7" key="2">
    <citation type="submission" date="2018-07" db="EMBL/GenBank/DDBJ databases">
        <title>High quality draft genome sequencing of Enterococcus faecium exhibiting probiotic potential isolated from mucus of freshwater fish.</title>
        <authorList>
            <person name="El-Jeni R."/>
            <person name="Ghedira K."/>
            <person name="Abdelhak S."/>
            <person name="El-Bour M."/>
            <person name="Bouhaouala-Zahar B."/>
        </authorList>
    </citation>
    <scope>NUCLEOTIDE SEQUENCE [LARGE SCALE GENOMIC DNA]</scope>
    <source>
        <strain evidence="3 7">R.A73</strain>
    </source>
</reference>
<dbReference type="Pfam" id="PF21259">
    <property type="entry name" value="Rgg_C"/>
    <property type="match status" value="1"/>
</dbReference>
<dbReference type="Pfam" id="PF01381">
    <property type="entry name" value="HTH_3"/>
    <property type="match status" value="1"/>
</dbReference>
<evidence type="ECO:0000313" key="4">
    <source>
        <dbReference type="EMBL" id="OTN94720.1"/>
    </source>
</evidence>
<dbReference type="InterPro" id="IPR001387">
    <property type="entry name" value="Cro/C1-type_HTH"/>
</dbReference>
<dbReference type="PANTHER" id="PTHR37038">
    <property type="entry name" value="TRANSCRIPTIONAL REGULATOR-RELATED"/>
    <property type="match status" value="1"/>
</dbReference>
<evidence type="ECO:0000313" key="2">
    <source>
        <dbReference type="EMBL" id="AYM74247.1"/>
    </source>
</evidence>
<evidence type="ECO:0000313" key="5">
    <source>
        <dbReference type="Proteomes" id="UP000194885"/>
    </source>
</evidence>
<organism evidence="4 5">
    <name type="scientific">Enterococcus faecium</name>
    <name type="common">Streptococcus faecium</name>
    <dbReference type="NCBI Taxonomy" id="1352"/>
    <lineage>
        <taxon>Bacteria</taxon>
        <taxon>Bacillati</taxon>
        <taxon>Bacillota</taxon>
        <taxon>Bacilli</taxon>
        <taxon>Lactobacillales</taxon>
        <taxon>Enterococcaceae</taxon>
        <taxon>Enterococcus</taxon>
    </lineage>
</organism>
<dbReference type="Proteomes" id="UP000275747">
    <property type="component" value="Chromosome"/>
</dbReference>
<dbReference type="EMBL" id="NGKW01000002">
    <property type="protein sequence ID" value="OTN94720.1"/>
    <property type="molecule type" value="Genomic_DNA"/>
</dbReference>
<name>A0A242BHS0_ENTFC</name>
<evidence type="ECO:0000313" key="3">
    <source>
        <dbReference type="EMBL" id="KAA0693098.1"/>
    </source>
</evidence>
<protein>
    <submittedName>
        <fullName evidence="2">Rgg/GadR/MutR family transcriptional regulator</fullName>
    </submittedName>
</protein>
<dbReference type="GO" id="GO:0003677">
    <property type="term" value="F:DNA binding"/>
    <property type="evidence" value="ECO:0007669"/>
    <property type="project" value="InterPro"/>
</dbReference>
<dbReference type="InterPro" id="IPR010057">
    <property type="entry name" value="Transcription_activator_Rgg_C"/>
</dbReference>
<dbReference type="SMART" id="SM00530">
    <property type="entry name" value="HTH_XRE"/>
    <property type="match status" value="1"/>
</dbReference>
<sequence length="279" mass="33341">MYRFIRKGKGMTQKEVCNDFLDRTTLSRIEKNETEPRFENACYLLERIDVSLDEFRYLANIENRDNRDNRTRLIEDFYSIISNTESAQIRKLYRRCLEFTSTCSDKKIEEILLILRLYLSADPIDFDKTEFKGLVTPIWQRLSKIEVWTLRDIQIFAIISFHLEISTLEIMYPILLATLDRYNRLDVVDTVRLTLLMNISQIYIQKNLVEDGRYMLNLAKDMAKRAKRADFLGMIFVRLGYCQNDTKLMQKGFDLLEVVEETELKAKLLKELQYYRQRK</sequence>
<dbReference type="EMBL" id="QOVC01000001">
    <property type="protein sequence ID" value="KAA0693098.1"/>
    <property type="molecule type" value="Genomic_DNA"/>
</dbReference>
<dbReference type="AlphaFoldDB" id="A0A242BHS0"/>
<evidence type="ECO:0000313" key="7">
    <source>
        <dbReference type="Proteomes" id="UP000448762"/>
    </source>
</evidence>
<dbReference type="CDD" id="cd00093">
    <property type="entry name" value="HTH_XRE"/>
    <property type="match status" value="1"/>
</dbReference>
<dbReference type="RefSeq" id="WP_002336457.1">
    <property type="nucleotide sequence ID" value="NZ_CABGQB010000001.1"/>
</dbReference>
<proteinExistence type="predicted"/>
<reference evidence="4 5" key="1">
    <citation type="submission" date="2017-05" db="EMBL/GenBank/DDBJ databases">
        <title>The Genome Sequence of Enterococcus faecium 7H8_DIV0219.</title>
        <authorList>
            <consortium name="The Broad Institute Genomics Platform"/>
            <consortium name="The Broad Institute Genomic Center for Infectious Diseases"/>
            <person name="Earl A."/>
            <person name="Manson A."/>
            <person name="Schwartman J."/>
            <person name="Gilmore M."/>
            <person name="Abouelleil A."/>
            <person name="Cao P."/>
            <person name="Chapman S."/>
            <person name="Cusick C."/>
            <person name="Shea T."/>
            <person name="Young S."/>
            <person name="Neafsey D."/>
            <person name="Nusbaum C."/>
            <person name="Birren B."/>
        </authorList>
    </citation>
    <scope>NUCLEOTIDE SEQUENCE [LARGE SCALE GENOMIC DNA]</scope>
    <source>
        <strain evidence="4 5">7H8_DIV0219</strain>
    </source>
</reference>
<gene>
    <name evidence="4" type="ORF">A5810_000965</name>
    <name evidence="2" type="ORF">D9Z05_05885</name>
    <name evidence="3" type="ORF">DTX73_00240</name>
</gene>
<dbReference type="InterPro" id="IPR053163">
    <property type="entry name" value="HTH-type_regulator_Rgg"/>
</dbReference>
<accession>A0A242BHS0</accession>
<dbReference type="EMBL" id="CP033041">
    <property type="protein sequence ID" value="AYM74247.1"/>
    <property type="molecule type" value="Genomic_DNA"/>
</dbReference>